<gene>
    <name evidence="1" type="ORF">ACFQZW_10105</name>
</gene>
<reference evidence="2" key="1">
    <citation type="journal article" date="2019" name="Int. J. Syst. Evol. Microbiol.">
        <title>The Global Catalogue of Microorganisms (GCM) 10K type strain sequencing project: providing services to taxonomists for standard genome sequencing and annotation.</title>
        <authorList>
            <consortium name="The Broad Institute Genomics Platform"/>
            <consortium name="The Broad Institute Genome Sequencing Center for Infectious Disease"/>
            <person name="Wu L."/>
            <person name="Ma J."/>
        </authorList>
    </citation>
    <scope>NUCLEOTIDE SEQUENCE [LARGE SCALE GENOMIC DNA]</scope>
    <source>
        <strain evidence="2">CCUG 60022</strain>
    </source>
</reference>
<dbReference type="EMBL" id="JBHTIC010000008">
    <property type="protein sequence ID" value="MFD0762434.1"/>
    <property type="molecule type" value="Genomic_DNA"/>
</dbReference>
<organism evidence="1 2">
    <name type="scientific">Lutibacter aestuarii</name>
    <dbReference type="NCBI Taxonomy" id="861111"/>
    <lineage>
        <taxon>Bacteria</taxon>
        <taxon>Pseudomonadati</taxon>
        <taxon>Bacteroidota</taxon>
        <taxon>Flavobacteriia</taxon>
        <taxon>Flavobacteriales</taxon>
        <taxon>Flavobacteriaceae</taxon>
        <taxon>Lutibacter</taxon>
    </lineage>
</organism>
<dbReference type="Proteomes" id="UP001597032">
    <property type="component" value="Unassembled WGS sequence"/>
</dbReference>
<evidence type="ECO:0000313" key="1">
    <source>
        <dbReference type="EMBL" id="MFD0762434.1"/>
    </source>
</evidence>
<protein>
    <submittedName>
        <fullName evidence="1">Uncharacterized protein</fullName>
    </submittedName>
</protein>
<dbReference type="PROSITE" id="PS51257">
    <property type="entry name" value="PROKAR_LIPOPROTEIN"/>
    <property type="match status" value="1"/>
</dbReference>
<evidence type="ECO:0000313" key="2">
    <source>
        <dbReference type="Proteomes" id="UP001597032"/>
    </source>
</evidence>
<keyword evidence="2" id="KW-1185">Reference proteome</keyword>
<dbReference type="RefSeq" id="WP_298263100.1">
    <property type="nucleotide sequence ID" value="NZ_JBHTIC010000008.1"/>
</dbReference>
<name>A0ABW2ZBR0_9FLAO</name>
<comment type="caution">
    <text evidence="1">The sequence shown here is derived from an EMBL/GenBank/DDBJ whole genome shotgun (WGS) entry which is preliminary data.</text>
</comment>
<accession>A0ABW2ZBR0</accession>
<sequence length="158" mass="17844">MKKLISLIILTTFISCNDGDFDVPAFEFSETVSNCGEYLLYVTNASKTETLILNFTNKQISGTEGEKSFEISSSLPVTYRIFEEAIGADYFCQEIPPATPKVVKELTAESGTINITTHLKEGKTDVYEYDISFTNLLFFDKNDERIFFETLNFGTFTN</sequence>
<proteinExistence type="predicted"/>